<evidence type="ECO:0000313" key="1">
    <source>
        <dbReference type="EMBL" id="JAD35091.1"/>
    </source>
</evidence>
<dbReference type="AlphaFoldDB" id="A0A0A8Z8I8"/>
<reference evidence="1" key="1">
    <citation type="submission" date="2014-09" db="EMBL/GenBank/DDBJ databases">
        <authorList>
            <person name="Magalhaes I.L.F."/>
            <person name="Oliveira U."/>
            <person name="Santos F.R."/>
            <person name="Vidigal T.H.D.A."/>
            <person name="Brescovit A.D."/>
            <person name="Santos A.J."/>
        </authorList>
    </citation>
    <scope>NUCLEOTIDE SEQUENCE</scope>
    <source>
        <tissue evidence="1">Shoot tissue taken approximately 20 cm above the soil surface</tissue>
    </source>
</reference>
<accession>A0A0A8Z8I8</accession>
<protein>
    <submittedName>
        <fullName evidence="1">Uncharacterized protein</fullName>
    </submittedName>
</protein>
<name>A0A0A8Z8I8_ARUDO</name>
<sequence>MYQSLRGCRSKRPGSALEICKRLMVYVEKPCHSTQTVLSKGAAVKSIIGRSR</sequence>
<reference evidence="1" key="2">
    <citation type="journal article" date="2015" name="Data Brief">
        <title>Shoot transcriptome of the giant reed, Arundo donax.</title>
        <authorList>
            <person name="Barrero R.A."/>
            <person name="Guerrero F.D."/>
            <person name="Moolhuijzen P."/>
            <person name="Goolsby J.A."/>
            <person name="Tidwell J."/>
            <person name="Bellgard S.E."/>
            <person name="Bellgard M.I."/>
        </authorList>
    </citation>
    <scope>NUCLEOTIDE SEQUENCE</scope>
    <source>
        <tissue evidence="1">Shoot tissue taken approximately 20 cm above the soil surface</tissue>
    </source>
</reference>
<proteinExistence type="predicted"/>
<dbReference type="EMBL" id="GBRH01262804">
    <property type="protein sequence ID" value="JAD35091.1"/>
    <property type="molecule type" value="Transcribed_RNA"/>
</dbReference>
<organism evidence="1">
    <name type="scientific">Arundo donax</name>
    <name type="common">Giant reed</name>
    <name type="synonym">Donax arundinaceus</name>
    <dbReference type="NCBI Taxonomy" id="35708"/>
    <lineage>
        <taxon>Eukaryota</taxon>
        <taxon>Viridiplantae</taxon>
        <taxon>Streptophyta</taxon>
        <taxon>Embryophyta</taxon>
        <taxon>Tracheophyta</taxon>
        <taxon>Spermatophyta</taxon>
        <taxon>Magnoliopsida</taxon>
        <taxon>Liliopsida</taxon>
        <taxon>Poales</taxon>
        <taxon>Poaceae</taxon>
        <taxon>PACMAD clade</taxon>
        <taxon>Arundinoideae</taxon>
        <taxon>Arundineae</taxon>
        <taxon>Arundo</taxon>
    </lineage>
</organism>